<dbReference type="EMBL" id="CAJNRE010011714">
    <property type="protein sequence ID" value="CAF2104341.1"/>
    <property type="molecule type" value="Genomic_DNA"/>
</dbReference>
<evidence type="ECO:0000313" key="3">
    <source>
        <dbReference type="Proteomes" id="UP000663824"/>
    </source>
</evidence>
<proteinExistence type="predicted"/>
<name>A0A816TQV1_9BILA</name>
<gene>
    <name evidence="1" type="ORF">MBJ925_LOCUS22939</name>
    <name evidence="2" type="ORF">SMN809_LOCUS4805</name>
</gene>
<dbReference type="Proteomes" id="UP000663824">
    <property type="component" value="Unassembled WGS sequence"/>
</dbReference>
<reference evidence="1" key="1">
    <citation type="submission" date="2021-02" db="EMBL/GenBank/DDBJ databases">
        <authorList>
            <person name="Nowell W R."/>
        </authorList>
    </citation>
    <scope>NUCLEOTIDE SEQUENCE</scope>
</reference>
<organism evidence="1 3">
    <name type="scientific">Rotaria magnacalcarata</name>
    <dbReference type="NCBI Taxonomy" id="392030"/>
    <lineage>
        <taxon>Eukaryota</taxon>
        <taxon>Metazoa</taxon>
        <taxon>Spiralia</taxon>
        <taxon>Gnathifera</taxon>
        <taxon>Rotifera</taxon>
        <taxon>Eurotatoria</taxon>
        <taxon>Bdelloidea</taxon>
        <taxon>Philodinida</taxon>
        <taxon>Philodinidae</taxon>
        <taxon>Rotaria</taxon>
    </lineage>
</organism>
<protein>
    <submittedName>
        <fullName evidence="1">Uncharacterized protein</fullName>
    </submittedName>
</protein>
<accession>A0A816TQV1</accession>
<evidence type="ECO:0000313" key="1">
    <source>
        <dbReference type="EMBL" id="CAF2104341.1"/>
    </source>
</evidence>
<sequence length="114" mass="13782">MASSNRRVMHGQRPTHREPEYFMITLTNFPTLLEHTTQYQQPSDERYIQQRSDAIVIPNRPIRIGIDDSEEHERFLYTTLRFEIEESIRAYLQRTHRSFPITMVFDLSNINQRR</sequence>
<comment type="caution">
    <text evidence="1">The sequence shown here is derived from an EMBL/GenBank/DDBJ whole genome shotgun (WGS) entry which is preliminary data.</text>
</comment>
<dbReference type="Proteomes" id="UP000676336">
    <property type="component" value="Unassembled WGS sequence"/>
</dbReference>
<dbReference type="AlphaFoldDB" id="A0A816TQV1"/>
<dbReference type="EMBL" id="CAJOBI010001147">
    <property type="protein sequence ID" value="CAF3865863.1"/>
    <property type="molecule type" value="Genomic_DNA"/>
</dbReference>
<evidence type="ECO:0000313" key="2">
    <source>
        <dbReference type="EMBL" id="CAF3865863.1"/>
    </source>
</evidence>